<dbReference type="Proteomes" id="UP000013984">
    <property type="component" value="Unassembled WGS sequence"/>
</dbReference>
<proteinExistence type="predicted"/>
<dbReference type="AlphaFoldDB" id="R9A0Z7"/>
<keyword evidence="2" id="KW-1185">Reference proteome</keyword>
<sequence>MINFIAILLSCSQMYFDLTHPSLPPKKMKNHLQFMQNV</sequence>
<evidence type="ECO:0000313" key="2">
    <source>
        <dbReference type="Proteomes" id="UP000013984"/>
    </source>
</evidence>
<comment type="caution">
    <text evidence="1">The sequence shown here is derived from an EMBL/GenBank/DDBJ whole genome shotgun (WGS) entry which is preliminary data.</text>
</comment>
<organism evidence="1 2">
    <name type="scientific">Leptospira wolbachii serovar Codice str. CDC</name>
    <dbReference type="NCBI Taxonomy" id="1218599"/>
    <lineage>
        <taxon>Bacteria</taxon>
        <taxon>Pseudomonadati</taxon>
        <taxon>Spirochaetota</taxon>
        <taxon>Spirochaetia</taxon>
        <taxon>Leptospirales</taxon>
        <taxon>Leptospiraceae</taxon>
        <taxon>Leptospira</taxon>
    </lineage>
</organism>
<reference evidence="1" key="1">
    <citation type="submission" date="2013-04" db="EMBL/GenBank/DDBJ databases">
        <authorList>
            <person name="Harkins D.M."/>
            <person name="Durkin A.S."/>
            <person name="Brinkac L.M."/>
            <person name="Haft D.H."/>
            <person name="Selengut J.D."/>
            <person name="Sanka R."/>
            <person name="DePew J."/>
            <person name="Purushe J."/>
            <person name="Galloway R.L."/>
            <person name="Vinetz J.M."/>
            <person name="Sutton G.G."/>
            <person name="Nierman W.C."/>
            <person name="Fouts D.E."/>
        </authorList>
    </citation>
    <scope>NUCLEOTIDE SEQUENCE [LARGE SCALE GENOMIC DNA]</scope>
    <source>
        <strain evidence="1">CDC</strain>
    </source>
</reference>
<protein>
    <submittedName>
        <fullName evidence="1">Uncharacterized protein</fullName>
    </submittedName>
</protein>
<gene>
    <name evidence="1" type="ORF">LEP1GSC195_3722</name>
</gene>
<name>R9A0Z7_9LEPT</name>
<dbReference type="STRING" id="1218599.LEP1GSC195_3722"/>
<evidence type="ECO:0000313" key="1">
    <source>
        <dbReference type="EMBL" id="EOQ95896.1"/>
    </source>
</evidence>
<dbReference type="EMBL" id="AOGZ02000014">
    <property type="protein sequence ID" value="EOQ95896.1"/>
    <property type="molecule type" value="Genomic_DNA"/>
</dbReference>
<accession>R9A0Z7</accession>